<evidence type="ECO:0000313" key="1">
    <source>
        <dbReference type="EMBL" id="RVT43134.1"/>
    </source>
</evidence>
<dbReference type="EMBL" id="RZUL01000001">
    <property type="protein sequence ID" value="RVT43134.1"/>
    <property type="molecule type" value="Genomic_DNA"/>
</dbReference>
<dbReference type="AlphaFoldDB" id="A0A437JB79"/>
<keyword evidence="2" id="KW-1185">Reference proteome</keyword>
<comment type="caution">
    <text evidence="1">The sequence shown here is derived from an EMBL/GenBank/DDBJ whole genome shotgun (WGS) entry which is preliminary data.</text>
</comment>
<organism evidence="1 2">
    <name type="scientific">Sphingobium algorifonticola</name>
    <dbReference type="NCBI Taxonomy" id="2008318"/>
    <lineage>
        <taxon>Bacteria</taxon>
        <taxon>Pseudomonadati</taxon>
        <taxon>Pseudomonadota</taxon>
        <taxon>Alphaproteobacteria</taxon>
        <taxon>Sphingomonadales</taxon>
        <taxon>Sphingomonadaceae</taxon>
        <taxon>Sphingobium</taxon>
    </lineage>
</organism>
<dbReference type="Proteomes" id="UP000282977">
    <property type="component" value="Unassembled WGS sequence"/>
</dbReference>
<reference evidence="1 2" key="1">
    <citation type="submission" date="2019-01" db="EMBL/GenBank/DDBJ databases">
        <authorList>
            <person name="Chen W.-M."/>
        </authorList>
    </citation>
    <scope>NUCLEOTIDE SEQUENCE [LARGE SCALE GENOMIC DNA]</scope>
    <source>
        <strain evidence="1 2">TLA-22</strain>
    </source>
</reference>
<proteinExistence type="predicted"/>
<dbReference type="RefSeq" id="WP_164847334.1">
    <property type="nucleotide sequence ID" value="NZ_RZUL01000001.1"/>
</dbReference>
<gene>
    <name evidence="1" type="ORF">ENE74_00375</name>
</gene>
<sequence length="117" mass="13132">MALSTLAFLGGWIVQQMRAEKAVVTLEYRRATGWYPKWADGKADPARDAASVSDYVLKAATKCGLRSWRLETNDTMTDVDETAWLRTDAGTLNDSSFNCLTSFVSPPYVRLFRESLE</sequence>
<accession>A0A437JB79</accession>
<protein>
    <submittedName>
        <fullName evidence="1">Uncharacterized protein</fullName>
    </submittedName>
</protein>
<evidence type="ECO:0000313" key="2">
    <source>
        <dbReference type="Proteomes" id="UP000282977"/>
    </source>
</evidence>
<name>A0A437JB79_9SPHN</name>